<reference evidence="1 2" key="1">
    <citation type="submission" date="2018-06" db="EMBL/GenBank/DDBJ databases">
        <authorList>
            <consortium name="Pathogen Informatics"/>
            <person name="Doyle S."/>
        </authorList>
    </citation>
    <scope>NUCLEOTIDE SEQUENCE [LARGE SCALE GENOMIC DNA]</scope>
    <source>
        <strain evidence="1 2">NCTC7582</strain>
    </source>
</reference>
<gene>
    <name evidence="1" type="ORF">NCTC7582_01965</name>
</gene>
<evidence type="ECO:0000313" key="2">
    <source>
        <dbReference type="Proteomes" id="UP000251431"/>
    </source>
</evidence>
<dbReference type="RefSeq" id="WP_112117172.1">
    <property type="nucleotide sequence ID" value="NZ_UAQE01000001.1"/>
</dbReference>
<sequence length="93" mass="10179">MFKYAQLDSNNVVKGISLLSGEIVAEDMILINDMDVVLESIYNTETGEFTAPVIPDPTPVEPTPTVEEMQAQTLINTEYLIAMNEMGIEGGKV</sequence>
<organism evidence="1 2">
    <name type="scientific">Lysinibacillus capsici</name>
    <dbReference type="NCBI Taxonomy" id="2115968"/>
    <lineage>
        <taxon>Bacteria</taxon>
        <taxon>Bacillati</taxon>
        <taxon>Bacillota</taxon>
        <taxon>Bacilli</taxon>
        <taxon>Bacillales</taxon>
        <taxon>Bacillaceae</taxon>
        <taxon>Lysinibacillus</taxon>
    </lineage>
</organism>
<dbReference type="EMBL" id="UAQE01000001">
    <property type="protein sequence ID" value="SPT98807.1"/>
    <property type="molecule type" value="Genomic_DNA"/>
</dbReference>
<evidence type="ECO:0000313" key="1">
    <source>
        <dbReference type="EMBL" id="SPT98807.1"/>
    </source>
</evidence>
<proteinExistence type="predicted"/>
<dbReference type="AlphaFoldDB" id="A0A2X0YU15"/>
<dbReference type="Proteomes" id="UP000251431">
    <property type="component" value="Unassembled WGS sequence"/>
</dbReference>
<accession>A0A2X0YU15</accession>
<name>A0A2X0YU15_9BACI</name>
<protein>
    <submittedName>
        <fullName evidence="1">Uncharacterized protein</fullName>
    </submittedName>
</protein>